<keyword evidence="2" id="KW-0472">Membrane</keyword>
<feature type="transmembrane region" description="Helical" evidence="2">
    <location>
        <begin position="324"/>
        <end position="343"/>
    </location>
</feature>
<protein>
    <submittedName>
        <fullName evidence="3">Chloroplastic</fullName>
    </submittedName>
</protein>
<keyword evidence="2" id="KW-1133">Transmembrane helix</keyword>
<reference evidence="3 4" key="1">
    <citation type="submission" date="2024-02" db="EMBL/GenBank/DDBJ databases">
        <authorList>
            <person name="Chen Y."/>
            <person name="Shah S."/>
            <person name="Dougan E. K."/>
            <person name="Thang M."/>
            <person name="Chan C."/>
        </authorList>
    </citation>
    <scope>NUCLEOTIDE SEQUENCE [LARGE SCALE GENOMIC DNA]</scope>
</reference>
<dbReference type="Proteomes" id="UP001642464">
    <property type="component" value="Unassembled WGS sequence"/>
</dbReference>
<feature type="transmembrane region" description="Helical" evidence="2">
    <location>
        <begin position="295"/>
        <end position="312"/>
    </location>
</feature>
<comment type="caution">
    <text evidence="3">The sequence shown here is derived from an EMBL/GenBank/DDBJ whole genome shotgun (WGS) entry which is preliminary data.</text>
</comment>
<sequence length="471" mass="53497">MLLGHRAPLPPSCHEPERIGATLGASGTSVGSPAPRVLRVFTLAGDCVLEKTYQEMRPSSQIAEVIHMLCQKMDLKPCRLQLLDGRRRLQPHHALKSIWTSGSDLELQVVVVPGPSLDLERDLTLSNPEVLEVRHWQRTVAVRIRPARLLESLAEEVKLHHRVTLSSPRIFGKVHSSSADMEEMVLNTAPVDDSGPGCDLVLELDEGFYGGLDTGFRSLKMYYGVLTLDYWATGEFHAYLGGGVRQNEVCHCMDVAGFLQESLAFVFLWTSDLLRTVCAMWLVGSMLHEGLVEQFFLLLTLWLPGFVWALRFQLYFSKQQWSSFCWPTLRCALLWLSGLWWIWTPNALILASLVSPIYFSYKLLLLLTHFLRPFAEPPSFPVNPDLFSLYELYMRDTCIFGDALRVFLLLFWLLGHVTGQKVLPYLSLLSSLGSLLIASLPYRRRMRAEAWSYFQDFLMANEEEEELVNAA</sequence>
<feature type="region of interest" description="Disordered" evidence="1">
    <location>
        <begin position="1"/>
        <end position="27"/>
    </location>
</feature>
<keyword evidence="4" id="KW-1185">Reference proteome</keyword>
<keyword evidence="2" id="KW-0812">Transmembrane</keyword>
<proteinExistence type="predicted"/>
<evidence type="ECO:0000256" key="1">
    <source>
        <dbReference type="SAM" id="MobiDB-lite"/>
    </source>
</evidence>
<evidence type="ECO:0000313" key="3">
    <source>
        <dbReference type="EMBL" id="CAK9012985.1"/>
    </source>
</evidence>
<dbReference type="EMBL" id="CAXAMM010007002">
    <property type="protein sequence ID" value="CAK9012985.1"/>
    <property type="molecule type" value="Genomic_DNA"/>
</dbReference>
<feature type="transmembrane region" description="Helical" evidence="2">
    <location>
        <begin position="425"/>
        <end position="442"/>
    </location>
</feature>
<name>A0ABP0JF17_9DINO</name>
<evidence type="ECO:0000313" key="4">
    <source>
        <dbReference type="Proteomes" id="UP001642464"/>
    </source>
</evidence>
<evidence type="ECO:0000256" key="2">
    <source>
        <dbReference type="SAM" id="Phobius"/>
    </source>
</evidence>
<organism evidence="3 4">
    <name type="scientific">Durusdinium trenchii</name>
    <dbReference type="NCBI Taxonomy" id="1381693"/>
    <lineage>
        <taxon>Eukaryota</taxon>
        <taxon>Sar</taxon>
        <taxon>Alveolata</taxon>
        <taxon>Dinophyceae</taxon>
        <taxon>Suessiales</taxon>
        <taxon>Symbiodiniaceae</taxon>
        <taxon>Durusdinium</taxon>
    </lineage>
</organism>
<accession>A0ABP0JF17</accession>
<gene>
    <name evidence="3" type="ORF">SCF082_LOCUS11727</name>
</gene>